<organism evidence="1 2">
    <name type="scientific">Neofusicoccum parvum</name>
    <dbReference type="NCBI Taxonomy" id="310453"/>
    <lineage>
        <taxon>Eukaryota</taxon>
        <taxon>Fungi</taxon>
        <taxon>Dikarya</taxon>
        <taxon>Ascomycota</taxon>
        <taxon>Pezizomycotina</taxon>
        <taxon>Dothideomycetes</taxon>
        <taxon>Dothideomycetes incertae sedis</taxon>
        <taxon>Botryosphaeriales</taxon>
        <taxon>Botryosphaeriaceae</taxon>
        <taxon>Neofusicoccum</taxon>
    </lineage>
</organism>
<proteinExistence type="predicted"/>
<accession>A0ACB5SIV9</accession>
<name>A0ACB5SIV9_9PEZI</name>
<dbReference type="EMBL" id="BSXG01000106">
    <property type="protein sequence ID" value="GME42989.1"/>
    <property type="molecule type" value="Genomic_DNA"/>
</dbReference>
<comment type="caution">
    <text evidence="1">The sequence shown here is derived from an EMBL/GenBank/DDBJ whole genome shotgun (WGS) entry which is preliminary data.</text>
</comment>
<keyword evidence="2" id="KW-1185">Reference proteome</keyword>
<evidence type="ECO:0000313" key="2">
    <source>
        <dbReference type="Proteomes" id="UP001165186"/>
    </source>
</evidence>
<reference evidence="1" key="1">
    <citation type="submission" date="2024-09" db="EMBL/GenBank/DDBJ databases">
        <title>Draft Genome Sequences of Neofusicoccum parvum.</title>
        <authorList>
            <person name="Ashida A."/>
            <person name="Camagna M."/>
            <person name="Tanaka A."/>
            <person name="Takemoto D."/>
        </authorList>
    </citation>
    <scope>NUCLEOTIDE SEQUENCE</scope>
    <source>
        <strain evidence="1">PPO83</strain>
    </source>
</reference>
<sequence length="122" mass="12926">MPPSPAAANANDNNNAAAATTTVDADSFHPGSTTTNNNEQPILPLPAPGEEAATEALKLDLGGDGVRLDALGPMVVNADGSLSRIANWDRMAEVERRNTLRVLGRRNRERLARLRGEGEGEK</sequence>
<protein>
    <submittedName>
        <fullName evidence="1">Fungal specific transcription protein</fullName>
    </submittedName>
</protein>
<dbReference type="Proteomes" id="UP001165186">
    <property type="component" value="Unassembled WGS sequence"/>
</dbReference>
<gene>
    <name evidence="1" type="primary">g510</name>
    <name evidence="1" type="ORF">NpPPO83_00000510</name>
</gene>
<evidence type="ECO:0000313" key="1">
    <source>
        <dbReference type="EMBL" id="GME42989.1"/>
    </source>
</evidence>